<evidence type="ECO:0000313" key="2">
    <source>
        <dbReference type="Proteomes" id="UP001367771"/>
    </source>
</evidence>
<reference evidence="1 2" key="1">
    <citation type="journal article" date="2013" name="Int. J. Syst. Evol. Microbiol.">
        <title>Sphingomonas kyungheensis sp. nov., a bacterium with ginsenoside-converting activity isolated from soil of a ginseng field.</title>
        <authorList>
            <person name="Son H.M."/>
            <person name="Yang J.E."/>
            <person name="Park Y."/>
            <person name="Han C.K."/>
            <person name="Kim S.G."/>
            <person name="Kook M."/>
            <person name="Yi T.H."/>
        </authorList>
    </citation>
    <scope>NUCLEOTIDE SEQUENCE [LARGE SCALE GENOMIC DNA]</scope>
    <source>
        <strain evidence="1 2">LMG 26582</strain>
    </source>
</reference>
<keyword evidence="2" id="KW-1185">Reference proteome</keyword>
<proteinExistence type="predicted"/>
<evidence type="ECO:0000313" key="1">
    <source>
        <dbReference type="EMBL" id="MEI5686653.1"/>
    </source>
</evidence>
<comment type="caution">
    <text evidence="1">The sequence shown here is derived from an EMBL/GenBank/DDBJ whole genome shotgun (WGS) entry which is preliminary data.</text>
</comment>
<dbReference type="RefSeq" id="WP_336544736.1">
    <property type="nucleotide sequence ID" value="NZ_JBBBDM010000002.1"/>
</dbReference>
<sequence length="96" mass="10652">MSYPLHIGGTTPNVVQTIGIRAAIAPLAVANAFSRADDWAAAFLKEAKKTPFDRIRDNILARHHFTKEQFAALPKNERESIEQEIREAIKRVLAAG</sequence>
<gene>
    <name evidence="1" type="ORF">V8201_06130</name>
</gene>
<organism evidence="1 2">
    <name type="scientific">Sphingomonas kyungheensis</name>
    <dbReference type="NCBI Taxonomy" id="1069987"/>
    <lineage>
        <taxon>Bacteria</taxon>
        <taxon>Pseudomonadati</taxon>
        <taxon>Pseudomonadota</taxon>
        <taxon>Alphaproteobacteria</taxon>
        <taxon>Sphingomonadales</taxon>
        <taxon>Sphingomonadaceae</taxon>
        <taxon>Sphingomonas</taxon>
    </lineage>
</organism>
<dbReference type="EMBL" id="JBBBDM010000002">
    <property type="protein sequence ID" value="MEI5686653.1"/>
    <property type="molecule type" value="Genomic_DNA"/>
</dbReference>
<protein>
    <submittedName>
        <fullName evidence="1">Uncharacterized protein</fullName>
    </submittedName>
</protein>
<accession>A0ABU8H0Y0</accession>
<name>A0ABU8H0Y0_9SPHN</name>
<dbReference type="Proteomes" id="UP001367771">
    <property type="component" value="Unassembled WGS sequence"/>
</dbReference>